<keyword evidence="1" id="KW-0472">Membrane</keyword>
<organism evidence="2">
    <name type="scientific">marine metagenome</name>
    <dbReference type="NCBI Taxonomy" id="408172"/>
    <lineage>
        <taxon>unclassified sequences</taxon>
        <taxon>metagenomes</taxon>
        <taxon>ecological metagenomes</taxon>
    </lineage>
</organism>
<gene>
    <name evidence="2" type="ORF">METZ01_LOCUS120105</name>
</gene>
<evidence type="ECO:0000256" key="1">
    <source>
        <dbReference type="SAM" id="Phobius"/>
    </source>
</evidence>
<feature type="transmembrane region" description="Helical" evidence="1">
    <location>
        <begin position="20"/>
        <end position="41"/>
    </location>
</feature>
<dbReference type="AlphaFoldDB" id="A0A381XS78"/>
<proteinExistence type="predicted"/>
<accession>A0A381XS78</accession>
<keyword evidence="1" id="KW-0812">Transmembrane</keyword>
<keyword evidence="1" id="KW-1133">Transmembrane helix</keyword>
<sequence length="122" mass="14123">VRVAISRIDIKSKKNDSLELSRFVVAYFFVLLFITSCTTTHQLNNSSSLQINTSSEITGSRKMVRLSLENYALSILRSFDVSRLKRFWFDTADKATPPSKPLEKDKNINRCFYRETIHECHS</sequence>
<evidence type="ECO:0000313" key="2">
    <source>
        <dbReference type="EMBL" id="SVA67251.1"/>
    </source>
</evidence>
<dbReference type="EMBL" id="UINC01016081">
    <property type="protein sequence ID" value="SVA67251.1"/>
    <property type="molecule type" value="Genomic_DNA"/>
</dbReference>
<reference evidence="2" key="1">
    <citation type="submission" date="2018-05" db="EMBL/GenBank/DDBJ databases">
        <authorList>
            <person name="Lanie J.A."/>
            <person name="Ng W.-L."/>
            <person name="Kazmierczak K.M."/>
            <person name="Andrzejewski T.M."/>
            <person name="Davidsen T.M."/>
            <person name="Wayne K.J."/>
            <person name="Tettelin H."/>
            <person name="Glass J.I."/>
            <person name="Rusch D."/>
            <person name="Podicherti R."/>
            <person name="Tsui H.-C.T."/>
            <person name="Winkler M.E."/>
        </authorList>
    </citation>
    <scope>NUCLEOTIDE SEQUENCE</scope>
</reference>
<feature type="non-terminal residue" evidence="2">
    <location>
        <position position="1"/>
    </location>
</feature>
<protein>
    <submittedName>
        <fullName evidence="2">Uncharacterized protein</fullName>
    </submittedName>
</protein>
<name>A0A381XS78_9ZZZZ</name>